<dbReference type="PANTHER" id="PTHR34990:SF2">
    <property type="entry name" value="BLL8164 PROTEIN"/>
    <property type="match status" value="1"/>
</dbReference>
<keyword evidence="2" id="KW-0997">Cell inner membrane</keyword>
<dbReference type="RefSeq" id="WP_109264939.1">
    <property type="nucleotide sequence ID" value="NZ_QEWP01000010.1"/>
</dbReference>
<evidence type="ECO:0000256" key="4">
    <source>
        <dbReference type="ARBA" id="ARBA00023136"/>
    </source>
</evidence>
<evidence type="ECO:0000256" key="1">
    <source>
        <dbReference type="ARBA" id="ARBA00022475"/>
    </source>
</evidence>
<dbReference type="GO" id="GO:0008758">
    <property type="term" value="F:UDP-2,3-diacylglucosamine hydrolase activity"/>
    <property type="evidence" value="ECO:0007669"/>
    <property type="project" value="TreeGrafter"/>
</dbReference>
<dbReference type="GO" id="GO:0009245">
    <property type="term" value="P:lipid A biosynthetic process"/>
    <property type="evidence" value="ECO:0007669"/>
    <property type="project" value="TreeGrafter"/>
</dbReference>
<dbReference type="InterPro" id="IPR043461">
    <property type="entry name" value="LpxH-like"/>
</dbReference>
<dbReference type="Gene3D" id="3.60.21.10">
    <property type="match status" value="1"/>
</dbReference>
<proteinExistence type="predicted"/>
<sequence>MSPKKRNLKAVVISDAHLGTYSSKANQLHSYLKTIQPETLVLNGDIVDVWRFSRRYFPTSHLRVIRYLFKLAERGTKIIFIPGNHDEVGRRFTGVDFGHFRIDNKIVLTLDGKSSWIFHGDVFDVVMHHSKWLAKMGAMGYGILSGINRMVNRFLQFFGKSPVSLAAKIKDKVKGGKKEAVTDFEAMVSRLAIRKGYHYVICGHIHRPAKKRIKSASGAITYLNSGDWVDHMTALEYENNDWHLRYWNQEENDSSEDPYEEEILSETLEDVFSRAFREILKS</sequence>
<gene>
    <name evidence="7" type="ORF">DDZ16_13165</name>
</gene>
<organism evidence="7 8">
    <name type="scientific">Marinilabilia rubra</name>
    <dbReference type="NCBI Taxonomy" id="2162893"/>
    <lineage>
        <taxon>Bacteria</taxon>
        <taxon>Pseudomonadati</taxon>
        <taxon>Bacteroidota</taxon>
        <taxon>Bacteroidia</taxon>
        <taxon>Marinilabiliales</taxon>
        <taxon>Marinilabiliaceae</taxon>
        <taxon>Marinilabilia</taxon>
    </lineage>
</organism>
<evidence type="ECO:0000256" key="3">
    <source>
        <dbReference type="ARBA" id="ARBA00022723"/>
    </source>
</evidence>
<dbReference type="InterPro" id="IPR029052">
    <property type="entry name" value="Metallo-depent_PP-like"/>
</dbReference>
<dbReference type="EMBL" id="QEWP01000010">
    <property type="protein sequence ID" value="PWD98940.1"/>
    <property type="molecule type" value="Genomic_DNA"/>
</dbReference>
<keyword evidence="3" id="KW-0479">Metal-binding</keyword>
<keyword evidence="5" id="KW-0464">Manganese</keyword>
<dbReference type="InterPro" id="IPR004843">
    <property type="entry name" value="Calcineurin-like_PHP"/>
</dbReference>
<dbReference type="OrthoDB" id="9802481at2"/>
<name>A0A2U2B789_9BACT</name>
<evidence type="ECO:0000256" key="5">
    <source>
        <dbReference type="ARBA" id="ARBA00023211"/>
    </source>
</evidence>
<keyword evidence="4" id="KW-0472">Membrane</keyword>
<dbReference type="SUPFAM" id="SSF56300">
    <property type="entry name" value="Metallo-dependent phosphatases"/>
    <property type="match status" value="1"/>
</dbReference>
<dbReference type="PANTHER" id="PTHR34990">
    <property type="entry name" value="UDP-2,3-DIACYLGLUCOSAMINE HYDROLASE-RELATED"/>
    <property type="match status" value="1"/>
</dbReference>
<keyword evidence="8" id="KW-1185">Reference proteome</keyword>
<evidence type="ECO:0000256" key="2">
    <source>
        <dbReference type="ARBA" id="ARBA00022519"/>
    </source>
</evidence>
<feature type="domain" description="Calcineurin-like phosphoesterase" evidence="6">
    <location>
        <begin position="9"/>
        <end position="208"/>
    </location>
</feature>
<evidence type="ECO:0000259" key="6">
    <source>
        <dbReference type="Pfam" id="PF00149"/>
    </source>
</evidence>
<dbReference type="GO" id="GO:0016020">
    <property type="term" value="C:membrane"/>
    <property type="evidence" value="ECO:0007669"/>
    <property type="project" value="GOC"/>
</dbReference>
<dbReference type="Proteomes" id="UP000244956">
    <property type="component" value="Unassembled WGS sequence"/>
</dbReference>
<keyword evidence="1" id="KW-1003">Cell membrane</keyword>
<evidence type="ECO:0000313" key="8">
    <source>
        <dbReference type="Proteomes" id="UP000244956"/>
    </source>
</evidence>
<protein>
    <submittedName>
        <fullName evidence="7">UDP-2,3-diacylglucosamine hydrolase</fullName>
    </submittedName>
</protein>
<comment type="caution">
    <text evidence="7">The sequence shown here is derived from an EMBL/GenBank/DDBJ whole genome shotgun (WGS) entry which is preliminary data.</text>
</comment>
<reference evidence="7 8" key="1">
    <citation type="submission" date="2018-05" db="EMBL/GenBank/DDBJ databases">
        <title>Marinilabilia rubrum sp. nov., isolated from saltern sediment.</title>
        <authorList>
            <person name="Zhang R."/>
        </authorList>
    </citation>
    <scope>NUCLEOTIDE SEQUENCE [LARGE SCALE GENOMIC DNA]</scope>
    <source>
        <strain evidence="7 8">WTE16</strain>
    </source>
</reference>
<accession>A0A2U2B789</accession>
<dbReference type="AlphaFoldDB" id="A0A2U2B789"/>
<dbReference type="Pfam" id="PF00149">
    <property type="entry name" value="Metallophos"/>
    <property type="match status" value="1"/>
</dbReference>
<dbReference type="CDD" id="cd07398">
    <property type="entry name" value="MPP_YbbF-LpxH"/>
    <property type="match status" value="1"/>
</dbReference>
<evidence type="ECO:0000313" key="7">
    <source>
        <dbReference type="EMBL" id="PWD98940.1"/>
    </source>
</evidence>
<dbReference type="GO" id="GO:0046872">
    <property type="term" value="F:metal ion binding"/>
    <property type="evidence" value="ECO:0007669"/>
    <property type="project" value="UniProtKB-KW"/>
</dbReference>
<keyword evidence="7" id="KW-0378">Hydrolase</keyword>